<evidence type="ECO:0000313" key="1">
    <source>
        <dbReference type="EMBL" id="MDM7489887.1"/>
    </source>
</evidence>
<accession>A0ABT7RQF5</accession>
<dbReference type="EMBL" id="JAUBOF010000061">
    <property type="protein sequence ID" value="MDM7489887.1"/>
    <property type="molecule type" value="Genomic_DNA"/>
</dbReference>
<evidence type="ECO:0000313" key="2">
    <source>
        <dbReference type="Proteomes" id="UP001233164"/>
    </source>
</evidence>
<proteinExistence type="predicted"/>
<sequence>MTTLSIDHGTLTLRFTRFEKIAGLIRDVDVPLDAVRDVEVHADGLAATRGMRAPGLGLPGVRKIGTWRARGRNELVAVRRGQPALRIELSGHKRDALVIGVDDAERWAERLRTRAARA</sequence>
<name>A0ABT7RQF5_9NOCA</name>
<reference evidence="1 2" key="1">
    <citation type="submission" date="2023-06" db="EMBL/GenBank/DDBJ databases">
        <title>Rhodococcus indonesiensis sp. nov a new member of the Rhodococcus ruber lineage isolated from a sediment of neutral hot spring.</title>
        <authorList>
            <person name="Kusuma A.B."/>
            <person name="Fenylestari G."/>
            <person name="Ammar F."/>
            <person name="Nouioui I."/>
            <person name="Goodfellow M."/>
        </authorList>
    </citation>
    <scope>NUCLEOTIDE SEQUENCE [LARGE SCALE GENOMIC DNA]</scope>
    <source>
        <strain evidence="1 2">CSLK01-03</strain>
    </source>
</reference>
<evidence type="ECO:0008006" key="3">
    <source>
        <dbReference type="Google" id="ProtNLM"/>
    </source>
</evidence>
<keyword evidence="2" id="KW-1185">Reference proteome</keyword>
<gene>
    <name evidence="1" type="ORF">QT969_16525</name>
</gene>
<dbReference type="RefSeq" id="WP_003936595.1">
    <property type="nucleotide sequence ID" value="NZ_JAUBOF010000061.1"/>
</dbReference>
<protein>
    <recommendedName>
        <fullName evidence="3">Bacterial Pleckstrin homology domain-containing protein</fullName>
    </recommendedName>
</protein>
<organism evidence="1 2">
    <name type="scientific">Rhodococcus indonesiensis</name>
    <dbReference type="NCBI Taxonomy" id="3055869"/>
    <lineage>
        <taxon>Bacteria</taxon>
        <taxon>Bacillati</taxon>
        <taxon>Actinomycetota</taxon>
        <taxon>Actinomycetes</taxon>
        <taxon>Mycobacteriales</taxon>
        <taxon>Nocardiaceae</taxon>
        <taxon>Rhodococcus</taxon>
    </lineage>
</organism>
<dbReference type="Proteomes" id="UP001233164">
    <property type="component" value="Unassembled WGS sequence"/>
</dbReference>
<comment type="caution">
    <text evidence="1">The sequence shown here is derived from an EMBL/GenBank/DDBJ whole genome shotgun (WGS) entry which is preliminary data.</text>
</comment>